<dbReference type="InterPro" id="IPR043141">
    <property type="entry name" value="Ribosomal_uL10-like_sf"/>
</dbReference>
<accession>U4L121</accession>
<dbReference type="OrthoDB" id="360689at2759"/>
<evidence type="ECO:0000256" key="1">
    <source>
        <dbReference type="ARBA" id="ARBA00008889"/>
    </source>
</evidence>
<evidence type="ECO:0000313" key="3">
    <source>
        <dbReference type="Proteomes" id="UP000018144"/>
    </source>
</evidence>
<dbReference type="OMA" id="YKPPEFR"/>
<comment type="similarity">
    <text evidence="1">Belongs to the universal ribosomal protein uL10 family.</text>
</comment>
<name>U4L121_PYROM</name>
<proteinExistence type="inferred from homology"/>
<dbReference type="Proteomes" id="UP000018144">
    <property type="component" value="Unassembled WGS sequence"/>
</dbReference>
<dbReference type="AlphaFoldDB" id="U4L121"/>
<keyword evidence="2" id="KW-0689">Ribosomal protein</keyword>
<dbReference type="PANTHER" id="PTHR11560">
    <property type="entry name" value="39S RIBOSOMAL PROTEIN L10, MITOCHONDRIAL"/>
    <property type="match status" value="1"/>
</dbReference>
<sequence length="346" mass="37331">MFVHSENLRECSESRPNFLEHPNSSARLTTARGRPRNRNSTALQIQMPPRIPLSARPALALKPTTQQLSVRTYAAVSTASPTQPPSHRAADSRKTQLHRTYLSLLRSTPLMLVFQHNNLKAVEWSALRREITAALAKLTPAGEHDAIAEHTRINVIRGGVFSAAMGVAEIYDKQGGKEHGTSKEAYKLTNKKRQKHPLSPLLDGPVGIVTFPVMSPPHIKTVVDIMFPEGRAVKGLDPLALSGIQKLILLAARVDGHAASGSIGTGRVVDGKMVRWVSALPGFEALRGQVVAMLQSVGGADLVRTLEALPVSAVRTIDAHRKVLSGELDVKPEGEGEAEAKPAESS</sequence>
<dbReference type="Gene3D" id="3.30.70.1730">
    <property type="match status" value="1"/>
</dbReference>
<protein>
    <submittedName>
        <fullName evidence="2">Similar to 54S ribosomal protein L11, mitochondrial acc. no. P36521</fullName>
    </submittedName>
</protein>
<dbReference type="GO" id="GO:0005840">
    <property type="term" value="C:ribosome"/>
    <property type="evidence" value="ECO:0007669"/>
    <property type="project" value="UniProtKB-KW"/>
</dbReference>
<dbReference type="EMBL" id="HF935272">
    <property type="protein sequence ID" value="CCX05764.1"/>
    <property type="molecule type" value="Genomic_DNA"/>
</dbReference>
<dbReference type="SUPFAM" id="SSF160369">
    <property type="entry name" value="Ribosomal protein L10-like"/>
    <property type="match status" value="1"/>
</dbReference>
<organism evidence="2 3">
    <name type="scientific">Pyronema omphalodes (strain CBS 100304)</name>
    <name type="common">Pyronema confluens</name>
    <dbReference type="NCBI Taxonomy" id="1076935"/>
    <lineage>
        <taxon>Eukaryota</taxon>
        <taxon>Fungi</taxon>
        <taxon>Dikarya</taxon>
        <taxon>Ascomycota</taxon>
        <taxon>Pezizomycotina</taxon>
        <taxon>Pezizomycetes</taxon>
        <taxon>Pezizales</taxon>
        <taxon>Pyronemataceae</taxon>
        <taxon>Pyronema</taxon>
    </lineage>
</organism>
<gene>
    <name evidence="2" type="ORF">PCON_05351</name>
</gene>
<dbReference type="STRING" id="1076935.U4L121"/>
<keyword evidence="2" id="KW-0687">Ribonucleoprotein</keyword>
<dbReference type="eggNOG" id="ENOG502QRUI">
    <property type="taxonomic scope" value="Eukaryota"/>
</dbReference>
<reference evidence="2 3" key="1">
    <citation type="journal article" date="2013" name="PLoS Genet.">
        <title>The genome and development-dependent transcriptomes of Pyronema confluens: a window into fungal evolution.</title>
        <authorList>
            <person name="Traeger S."/>
            <person name="Altegoer F."/>
            <person name="Freitag M."/>
            <person name="Gabaldon T."/>
            <person name="Kempken F."/>
            <person name="Kumar A."/>
            <person name="Marcet-Houben M."/>
            <person name="Poggeler S."/>
            <person name="Stajich J.E."/>
            <person name="Nowrousian M."/>
        </authorList>
    </citation>
    <scope>NUCLEOTIDE SEQUENCE [LARGE SCALE GENOMIC DNA]</scope>
    <source>
        <strain evidence="3">CBS 100304</strain>
        <tissue evidence="2">Vegetative mycelium</tissue>
    </source>
</reference>
<dbReference type="InterPro" id="IPR047865">
    <property type="entry name" value="Ribosomal_uL10_bac_type"/>
</dbReference>
<keyword evidence="3" id="KW-1185">Reference proteome</keyword>
<evidence type="ECO:0000313" key="2">
    <source>
        <dbReference type="EMBL" id="CCX05764.1"/>
    </source>
</evidence>